<dbReference type="OrthoDB" id="9814944at2"/>
<keyword evidence="1" id="KW-0677">Repeat</keyword>
<dbReference type="PANTHER" id="PTHR44858">
    <property type="entry name" value="TETRATRICOPEPTIDE REPEAT PROTEIN 6"/>
    <property type="match status" value="1"/>
</dbReference>
<dbReference type="Pfam" id="PF13432">
    <property type="entry name" value="TPR_16"/>
    <property type="match status" value="1"/>
</dbReference>
<protein>
    <submittedName>
        <fullName evidence="4">Tetratricopeptide repeat-containing protein</fullName>
    </submittedName>
</protein>
<reference evidence="5" key="1">
    <citation type="submission" date="2016-10" db="EMBL/GenBank/DDBJ databases">
        <authorList>
            <person name="Varghese N."/>
            <person name="Submissions S."/>
        </authorList>
    </citation>
    <scope>NUCLEOTIDE SEQUENCE [LARGE SCALE GENOMIC DNA]</scope>
    <source>
        <strain evidence="5">CGMCC 4.6609</strain>
    </source>
</reference>
<dbReference type="AlphaFoldDB" id="A0A1H0WB12"/>
<keyword evidence="5" id="KW-1185">Reference proteome</keyword>
<feature type="repeat" description="TPR" evidence="3">
    <location>
        <begin position="613"/>
        <end position="646"/>
    </location>
</feature>
<accession>A0A1H0WB12</accession>
<dbReference type="Proteomes" id="UP000199691">
    <property type="component" value="Unassembled WGS sequence"/>
</dbReference>
<evidence type="ECO:0000313" key="5">
    <source>
        <dbReference type="Proteomes" id="UP000199691"/>
    </source>
</evidence>
<feature type="repeat" description="TPR" evidence="3">
    <location>
        <begin position="511"/>
        <end position="544"/>
    </location>
</feature>
<dbReference type="PROSITE" id="PS50293">
    <property type="entry name" value="TPR_REGION"/>
    <property type="match status" value="1"/>
</dbReference>
<keyword evidence="2 3" id="KW-0802">TPR repeat</keyword>
<evidence type="ECO:0000256" key="1">
    <source>
        <dbReference type="ARBA" id="ARBA00022737"/>
    </source>
</evidence>
<dbReference type="InterPro" id="IPR011990">
    <property type="entry name" value="TPR-like_helical_dom_sf"/>
</dbReference>
<evidence type="ECO:0000256" key="2">
    <source>
        <dbReference type="ARBA" id="ARBA00022803"/>
    </source>
</evidence>
<dbReference type="PROSITE" id="PS50005">
    <property type="entry name" value="TPR"/>
    <property type="match status" value="4"/>
</dbReference>
<evidence type="ECO:0000313" key="4">
    <source>
        <dbReference type="EMBL" id="SDP87731.1"/>
    </source>
</evidence>
<gene>
    <name evidence="4" type="ORF">SAMN05421507_11839</name>
</gene>
<evidence type="ECO:0000256" key="3">
    <source>
        <dbReference type="PROSITE-ProRule" id="PRU00339"/>
    </source>
</evidence>
<dbReference type="Gene3D" id="1.25.40.10">
    <property type="entry name" value="Tetratricopeptide repeat domain"/>
    <property type="match status" value="3"/>
</dbReference>
<dbReference type="EMBL" id="FNIX01000018">
    <property type="protein sequence ID" value="SDP87731.1"/>
    <property type="molecule type" value="Genomic_DNA"/>
</dbReference>
<organism evidence="4 5">
    <name type="scientific">Lentzea jiangxiensis</name>
    <dbReference type="NCBI Taxonomy" id="641025"/>
    <lineage>
        <taxon>Bacteria</taxon>
        <taxon>Bacillati</taxon>
        <taxon>Actinomycetota</taxon>
        <taxon>Actinomycetes</taxon>
        <taxon>Pseudonocardiales</taxon>
        <taxon>Pseudonocardiaceae</taxon>
        <taxon>Lentzea</taxon>
    </lineage>
</organism>
<sequence length="694" mass="76278">MDSRFWIRADRRGDRAHALAALDVPPIWAVVDAHRRLRGPYTAAGSLLRRIADDLLQRCPDLAERHNIELLTSTPELAGRVPSAWHTLEWAVQDSERTRYYSRLHTRNIANGLAELLRDYLAALGGGPRTLVVENAHEADPSDQEFIAVLLRRRDLPDLTVVVGTSSAPLADPRGEIDVSLAKTIAAHATVVEAEPAGEPLLPADPARAYVDGDGTDDDPRLLAAYLALPAEARAALHDARAEELSRSDEFSLRLGAIPYHLEHGSDPAGAGARALRLALDHCHKVGLYQAAADVGLRGRRVADREADADLWWHLTFQTGIVLAAVGRAHEAEELYVEGRAASTDPAVHLELAYSTAMLHARHYPEPERDYVRARAWMNLAIALASQLGDPKKEAFQSVFTRNGLALVEVREQKPEVALALVEDGMARLDRELEPHEHVLHRLVLRYNRAQVYGAMGRLEDALADYSYVLERDPNFPEHHFNVGNVLRRLGRDEEAIAAYREALRLSPPFPEAYYNLADARLALGDVEGAMADFGYVIELDPKHVDARINRAGHLLATGDLDAAERDIAAALALAPGNAHLLCLKGQLLVEREQYAAASEALEEAVRRNEELAEAWAIRGTVAVASGELTDAISYLSRAITLDDTPDARYNRAVAYEESGDMDAAILDYDAVLAVTDDEDARQRRELCAAATAR</sequence>
<name>A0A1H0WB12_9PSEU</name>
<dbReference type="Pfam" id="PF13181">
    <property type="entry name" value="TPR_8"/>
    <property type="match status" value="1"/>
</dbReference>
<feature type="repeat" description="TPR" evidence="3">
    <location>
        <begin position="477"/>
        <end position="510"/>
    </location>
</feature>
<feature type="repeat" description="TPR" evidence="3">
    <location>
        <begin position="443"/>
        <end position="476"/>
    </location>
</feature>
<dbReference type="InterPro" id="IPR050498">
    <property type="entry name" value="Ycf3"/>
</dbReference>
<proteinExistence type="predicted"/>
<dbReference type="InterPro" id="IPR019734">
    <property type="entry name" value="TPR_rpt"/>
</dbReference>
<dbReference type="RefSeq" id="WP_090102900.1">
    <property type="nucleotide sequence ID" value="NZ_FNIX01000018.1"/>
</dbReference>
<dbReference type="Pfam" id="PF13414">
    <property type="entry name" value="TPR_11"/>
    <property type="match status" value="1"/>
</dbReference>
<dbReference type="PANTHER" id="PTHR44858:SF1">
    <property type="entry name" value="UDP-N-ACETYLGLUCOSAMINE--PEPTIDE N-ACETYLGLUCOSAMINYLTRANSFERASE SPINDLY-RELATED"/>
    <property type="match status" value="1"/>
</dbReference>
<dbReference type="STRING" id="641025.SAMN05421507_11839"/>
<dbReference type="Pfam" id="PF00515">
    <property type="entry name" value="TPR_1"/>
    <property type="match status" value="1"/>
</dbReference>
<dbReference type="SUPFAM" id="SSF48452">
    <property type="entry name" value="TPR-like"/>
    <property type="match status" value="1"/>
</dbReference>
<dbReference type="SMART" id="SM00028">
    <property type="entry name" value="TPR"/>
    <property type="match status" value="7"/>
</dbReference>